<name>A0ABN9RMS3_9DINO</name>
<evidence type="ECO:0000256" key="7">
    <source>
        <dbReference type="ARBA" id="ARBA00022989"/>
    </source>
</evidence>
<protein>
    <recommendedName>
        <fullName evidence="3">Glycerophosphocholine acyltransferase 1</fullName>
    </recommendedName>
</protein>
<feature type="transmembrane region" description="Helical" evidence="14">
    <location>
        <begin position="270"/>
        <end position="289"/>
    </location>
</feature>
<organism evidence="15 16">
    <name type="scientific">Prorocentrum cordatum</name>
    <dbReference type="NCBI Taxonomy" id="2364126"/>
    <lineage>
        <taxon>Eukaryota</taxon>
        <taxon>Sar</taxon>
        <taxon>Alveolata</taxon>
        <taxon>Dinophyceae</taxon>
        <taxon>Prorocentrales</taxon>
        <taxon>Prorocentraceae</taxon>
        <taxon>Prorocentrum</taxon>
    </lineage>
</organism>
<keyword evidence="9 14" id="KW-0472">Membrane</keyword>
<feature type="region of interest" description="Disordered" evidence="13">
    <location>
        <begin position="136"/>
        <end position="170"/>
    </location>
</feature>
<keyword evidence="12" id="KW-0012">Acyltransferase</keyword>
<keyword evidence="6 14" id="KW-0812">Transmembrane</keyword>
<dbReference type="Pfam" id="PF10998">
    <property type="entry name" value="DUF2838"/>
    <property type="match status" value="1"/>
</dbReference>
<keyword evidence="5" id="KW-0808">Transferase</keyword>
<evidence type="ECO:0000256" key="9">
    <source>
        <dbReference type="ARBA" id="ARBA00023136"/>
    </source>
</evidence>
<dbReference type="PANTHER" id="PTHR31201">
    <property type="entry name" value="OS01G0585100 PROTEIN"/>
    <property type="match status" value="1"/>
</dbReference>
<reference evidence="15" key="1">
    <citation type="submission" date="2023-10" db="EMBL/GenBank/DDBJ databases">
        <authorList>
            <person name="Chen Y."/>
            <person name="Shah S."/>
            <person name="Dougan E. K."/>
            <person name="Thang M."/>
            <person name="Chan C."/>
        </authorList>
    </citation>
    <scope>NUCLEOTIDE SEQUENCE [LARGE SCALE GENOMIC DNA]</scope>
</reference>
<keyword evidence="4" id="KW-0444">Lipid biosynthesis</keyword>
<evidence type="ECO:0000256" key="10">
    <source>
        <dbReference type="ARBA" id="ARBA00023209"/>
    </source>
</evidence>
<proteinExistence type="inferred from homology"/>
<feature type="transmembrane region" description="Helical" evidence="14">
    <location>
        <begin position="239"/>
        <end position="258"/>
    </location>
</feature>
<keyword evidence="8" id="KW-0443">Lipid metabolism</keyword>
<dbReference type="Proteomes" id="UP001189429">
    <property type="component" value="Unassembled WGS sequence"/>
</dbReference>
<evidence type="ECO:0000256" key="14">
    <source>
        <dbReference type="SAM" id="Phobius"/>
    </source>
</evidence>
<dbReference type="InterPro" id="IPR021261">
    <property type="entry name" value="GPCAT"/>
</dbReference>
<comment type="similarity">
    <text evidence="2">Belongs to the GPC1 family.</text>
</comment>
<sequence length="362" mass="39639">MRCCEARRRHHDNRPPTTRIVLPIVFQDLCSPLLFARILLIAKLSLSPPPHHFSITLVGSLRPLALVVVRDPRFSALPAALPPACGAVARQQNALGGSMPHGGGAMDAQAPARGAVAGHGHACGGEVSQRGVVMEAQEQVSHRAATPPPRTAPRQTSAGSSPADSPTPVRRKSSIYALTPDRRWLRPSWAFPLFGAAWVLVMALCCLLEPSYGLLRLCYTVVAVCLLLYRVRYYARKEWILYFIDLCFVNSILLVWSLWSCTENRCSPEWRWAVFIVATGPVAGAVFPLQTPLTLHHPEGFESFFLHASPMWMCYAVRWRWWGGEAPPGVGPLLWASAARISRLPSLARGVPGVPLVAALDA</sequence>
<dbReference type="PANTHER" id="PTHR31201:SF1">
    <property type="entry name" value="GLYCEROPHOSPHOCHOLINE ACYLTRANSFERASE 1"/>
    <property type="match status" value="1"/>
</dbReference>
<evidence type="ECO:0000313" key="15">
    <source>
        <dbReference type="EMBL" id="CAK0819491.1"/>
    </source>
</evidence>
<comment type="caution">
    <text evidence="15">The sequence shown here is derived from an EMBL/GenBank/DDBJ whole genome shotgun (WGS) entry which is preliminary data.</text>
</comment>
<evidence type="ECO:0000256" key="11">
    <source>
        <dbReference type="ARBA" id="ARBA00023264"/>
    </source>
</evidence>
<keyword evidence="7 14" id="KW-1133">Transmembrane helix</keyword>
<evidence type="ECO:0000256" key="2">
    <source>
        <dbReference type="ARBA" id="ARBA00006675"/>
    </source>
</evidence>
<evidence type="ECO:0000256" key="3">
    <source>
        <dbReference type="ARBA" id="ARBA00019082"/>
    </source>
</evidence>
<evidence type="ECO:0000256" key="6">
    <source>
        <dbReference type="ARBA" id="ARBA00022692"/>
    </source>
</evidence>
<keyword evidence="11" id="KW-1208">Phospholipid metabolism</keyword>
<dbReference type="EMBL" id="CAUYUJ010007080">
    <property type="protein sequence ID" value="CAK0819491.1"/>
    <property type="molecule type" value="Genomic_DNA"/>
</dbReference>
<feature type="transmembrane region" description="Helical" evidence="14">
    <location>
        <begin position="214"/>
        <end position="232"/>
    </location>
</feature>
<evidence type="ECO:0000256" key="13">
    <source>
        <dbReference type="SAM" id="MobiDB-lite"/>
    </source>
</evidence>
<evidence type="ECO:0000256" key="4">
    <source>
        <dbReference type="ARBA" id="ARBA00022516"/>
    </source>
</evidence>
<evidence type="ECO:0000256" key="5">
    <source>
        <dbReference type="ARBA" id="ARBA00022679"/>
    </source>
</evidence>
<evidence type="ECO:0000313" key="16">
    <source>
        <dbReference type="Proteomes" id="UP001189429"/>
    </source>
</evidence>
<keyword evidence="16" id="KW-1185">Reference proteome</keyword>
<feature type="transmembrane region" description="Helical" evidence="14">
    <location>
        <begin position="189"/>
        <end position="208"/>
    </location>
</feature>
<keyword evidence="10" id="KW-0594">Phospholipid biosynthesis</keyword>
<evidence type="ECO:0000256" key="1">
    <source>
        <dbReference type="ARBA" id="ARBA00004141"/>
    </source>
</evidence>
<evidence type="ECO:0000256" key="12">
    <source>
        <dbReference type="ARBA" id="ARBA00023315"/>
    </source>
</evidence>
<gene>
    <name evidence="15" type="ORF">PCOR1329_LOCUS21479</name>
</gene>
<comment type="subcellular location">
    <subcellularLocation>
        <location evidence="1">Membrane</location>
        <topology evidence="1">Multi-pass membrane protein</topology>
    </subcellularLocation>
</comment>
<evidence type="ECO:0000256" key="8">
    <source>
        <dbReference type="ARBA" id="ARBA00023098"/>
    </source>
</evidence>
<accession>A0ABN9RMS3</accession>